<accession>A0A081PAJ2</accession>
<dbReference type="Proteomes" id="UP000028123">
    <property type="component" value="Unassembled WGS sequence"/>
</dbReference>
<dbReference type="AlphaFoldDB" id="A0A081PAJ2"/>
<comment type="caution">
    <text evidence="1">The sequence shown here is derived from an EMBL/GenBank/DDBJ whole genome shotgun (WGS) entry which is preliminary data.</text>
</comment>
<evidence type="ECO:0000313" key="1">
    <source>
        <dbReference type="EMBL" id="KEQ27715.1"/>
    </source>
</evidence>
<sequence>MISLFAIVNRKRLILLLAITAVFTAVMTGCSGKPEGERSEVTIGELAQRLKQAVKLEELKRRDKETLQRLYRLGDDEVEDFVLYTAASNVKADEVAVIQAKDAAQAERVKQNVSKRIDAQTAKFKDYRPEEYGLIQKHVLKRVGRFVLFAVSKDADRIEQVFDEALRRN</sequence>
<name>A0A081PAJ2_9BACL</name>
<dbReference type="EMBL" id="JNVM01000002">
    <property type="protein sequence ID" value="KEQ27715.1"/>
    <property type="molecule type" value="Genomic_DNA"/>
</dbReference>
<proteinExistence type="predicted"/>
<reference evidence="1 2" key="1">
    <citation type="submission" date="2014-06" db="EMBL/GenBank/DDBJ databases">
        <title>Draft genome sequence of Paenibacillus sp. MSt1.</title>
        <authorList>
            <person name="Aw Y.K."/>
            <person name="Ong K.S."/>
            <person name="Gan H.M."/>
            <person name="Lee S.M."/>
        </authorList>
    </citation>
    <scope>NUCLEOTIDE SEQUENCE [LARGE SCALE GENOMIC DNA]</scope>
    <source>
        <strain evidence="1 2">MSt1</strain>
    </source>
</reference>
<evidence type="ECO:0008006" key="3">
    <source>
        <dbReference type="Google" id="ProtNLM"/>
    </source>
</evidence>
<dbReference type="Pfam" id="PF14270">
    <property type="entry name" value="DUF4358"/>
    <property type="match status" value="1"/>
</dbReference>
<dbReference type="eggNOG" id="ENOG5032RUT">
    <property type="taxonomic scope" value="Bacteria"/>
</dbReference>
<gene>
    <name evidence="1" type="ORF">ET33_13615</name>
</gene>
<protein>
    <recommendedName>
        <fullName evidence="3">DUF4358 domain-containing protein</fullName>
    </recommendedName>
</protein>
<dbReference type="OrthoDB" id="1797583at2"/>
<dbReference type="InterPro" id="IPR025648">
    <property type="entry name" value="DUF4358"/>
</dbReference>
<evidence type="ECO:0000313" key="2">
    <source>
        <dbReference type="Proteomes" id="UP000028123"/>
    </source>
</evidence>
<organism evidence="1 2">
    <name type="scientific">Paenibacillus tyrfis</name>
    <dbReference type="NCBI Taxonomy" id="1501230"/>
    <lineage>
        <taxon>Bacteria</taxon>
        <taxon>Bacillati</taxon>
        <taxon>Bacillota</taxon>
        <taxon>Bacilli</taxon>
        <taxon>Bacillales</taxon>
        <taxon>Paenibacillaceae</taxon>
        <taxon>Paenibacillus</taxon>
    </lineage>
</organism>
<keyword evidence="2" id="KW-1185">Reference proteome</keyword>